<evidence type="ECO:0000256" key="1">
    <source>
        <dbReference type="ARBA" id="ARBA00004191"/>
    </source>
</evidence>
<evidence type="ECO:0000256" key="6">
    <source>
        <dbReference type="RuleBase" id="RU365009"/>
    </source>
</evidence>
<evidence type="ECO:0000256" key="2">
    <source>
        <dbReference type="ARBA" id="ARBA00010446"/>
    </source>
</evidence>
<dbReference type="GO" id="GO:0009277">
    <property type="term" value="C:fungal-type cell wall"/>
    <property type="evidence" value="ECO:0007669"/>
    <property type="project" value="InterPro"/>
</dbReference>
<accession>A0A0C9W8Y5</accession>
<dbReference type="CDD" id="cd23507">
    <property type="entry name" value="hydrophobin_I"/>
    <property type="match status" value="1"/>
</dbReference>
<feature type="signal peptide" evidence="6">
    <location>
        <begin position="1"/>
        <end position="22"/>
    </location>
</feature>
<reference evidence="7 8" key="1">
    <citation type="submission" date="2014-04" db="EMBL/GenBank/DDBJ databases">
        <title>Evolutionary Origins and Diversification of the Mycorrhizal Mutualists.</title>
        <authorList>
            <consortium name="DOE Joint Genome Institute"/>
            <consortium name="Mycorrhizal Genomics Consortium"/>
            <person name="Kohler A."/>
            <person name="Kuo A."/>
            <person name="Nagy L.G."/>
            <person name="Floudas D."/>
            <person name="Copeland A."/>
            <person name="Barry K.W."/>
            <person name="Cichocki N."/>
            <person name="Veneault-Fourrey C."/>
            <person name="LaButti K."/>
            <person name="Lindquist E.A."/>
            <person name="Lipzen A."/>
            <person name="Lundell T."/>
            <person name="Morin E."/>
            <person name="Murat C."/>
            <person name="Riley R."/>
            <person name="Ohm R."/>
            <person name="Sun H."/>
            <person name="Tunlid A."/>
            <person name="Henrissat B."/>
            <person name="Grigoriev I.V."/>
            <person name="Hibbett D.S."/>
            <person name="Martin F."/>
        </authorList>
    </citation>
    <scope>NUCLEOTIDE SEQUENCE [LARGE SCALE GENOMIC DNA]</scope>
    <source>
        <strain evidence="7 8">MD-312</strain>
    </source>
</reference>
<dbReference type="OrthoDB" id="2668926at2759"/>
<protein>
    <recommendedName>
        <fullName evidence="6">Hydrophobin</fullName>
    </recommendedName>
</protein>
<sequence>MLAKNTLLSLSISFILARATRAQYACPSIPLCCQYVVDSLTPNVTSVMSQEGIAPTSVDVVFPVGINCVPIEDPPADYILLCTSPRKQVCCEYNKWGGKIAFGCEPDPPILTA</sequence>
<evidence type="ECO:0000256" key="4">
    <source>
        <dbReference type="ARBA" id="ARBA00022525"/>
    </source>
</evidence>
<dbReference type="Pfam" id="PF01185">
    <property type="entry name" value="Hydrophobin"/>
    <property type="match status" value="1"/>
</dbReference>
<evidence type="ECO:0000313" key="7">
    <source>
        <dbReference type="EMBL" id="KIJ64093.1"/>
    </source>
</evidence>
<evidence type="ECO:0000256" key="5">
    <source>
        <dbReference type="ARBA" id="ARBA00023157"/>
    </source>
</evidence>
<keyword evidence="5 6" id="KW-1015">Disulfide bond</keyword>
<dbReference type="HOGENOM" id="CLU_2133834_0_0_1"/>
<comment type="subcellular location">
    <subcellularLocation>
        <location evidence="1 6">Secreted</location>
        <location evidence="1 6">Cell wall</location>
    </subcellularLocation>
</comment>
<proteinExistence type="inferred from homology"/>
<comment type="similarity">
    <text evidence="2 6">Belongs to the fungal hydrophobin family.</text>
</comment>
<dbReference type="InterPro" id="IPR001338">
    <property type="entry name" value="Class_I_Hydrophobin"/>
</dbReference>
<keyword evidence="8" id="KW-1185">Reference proteome</keyword>
<name>A0A0C9W8Y5_9AGAM</name>
<dbReference type="EMBL" id="KN839848">
    <property type="protein sequence ID" value="KIJ64093.1"/>
    <property type="molecule type" value="Genomic_DNA"/>
</dbReference>
<keyword evidence="6" id="KW-0732">Signal</keyword>
<organism evidence="7 8">
    <name type="scientific">Hydnomerulius pinastri MD-312</name>
    <dbReference type="NCBI Taxonomy" id="994086"/>
    <lineage>
        <taxon>Eukaryota</taxon>
        <taxon>Fungi</taxon>
        <taxon>Dikarya</taxon>
        <taxon>Basidiomycota</taxon>
        <taxon>Agaricomycotina</taxon>
        <taxon>Agaricomycetes</taxon>
        <taxon>Agaricomycetidae</taxon>
        <taxon>Boletales</taxon>
        <taxon>Boletales incertae sedis</taxon>
        <taxon>Leucogyrophana</taxon>
    </lineage>
</organism>
<keyword evidence="4 6" id="KW-0964">Secreted</keyword>
<dbReference type="Proteomes" id="UP000053820">
    <property type="component" value="Unassembled WGS sequence"/>
</dbReference>
<evidence type="ECO:0000256" key="3">
    <source>
        <dbReference type="ARBA" id="ARBA00022512"/>
    </source>
</evidence>
<feature type="chain" id="PRO_5013986583" description="Hydrophobin" evidence="6">
    <location>
        <begin position="23"/>
        <end position="113"/>
    </location>
</feature>
<dbReference type="AlphaFoldDB" id="A0A0C9W8Y5"/>
<gene>
    <name evidence="7" type="ORF">HYDPIDRAFT_112627</name>
</gene>
<evidence type="ECO:0000313" key="8">
    <source>
        <dbReference type="Proteomes" id="UP000053820"/>
    </source>
</evidence>
<keyword evidence="3 6" id="KW-0134">Cell wall</keyword>
<dbReference type="GO" id="GO:0005199">
    <property type="term" value="F:structural constituent of cell wall"/>
    <property type="evidence" value="ECO:0007669"/>
    <property type="project" value="InterPro"/>
</dbReference>